<dbReference type="InterPro" id="IPR011250">
    <property type="entry name" value="OMP/PagP_B-barrel"/>
</dbReference>
<dbReference type="Proteomes" id="UP000295830">
    <property type="component" value="Unassembled WGS sequence"/>
</dbReference>
<evidence type="ECO:0000313" key="3">
    <source>
        <dbReference type="Proteomes" id="UP000295830"/>
    </source>
</evidence>
<feature type="signal peptide" evidence="1">
    <location>
        <begin position="1"/>
        <end position="22"/>
    </location>
</feature>
<accession>A0A4V3ER69</accession>
<gene>
    <name evidence="2" type="ORF">DES49_0618</name>
</gene>
<dbReference type="AlphaFoldDB" id="A0A4V3ER69"/>
<name>A0A4V3ER69_9GAMM</name>
<keyword evidence="3" id="KW-1185">Reference proteome</keyword>
<proteinExistence type="predicted"/>
<dbReference type="RefSeq" id="WP_166645970.1">
    <property type="nucleotide sequence ID" value="NZ_SOAX01000001.1"/>
</dbReference>
<dbReference type="EMBL" id="SOAX01000001">
    <property type="protein sequence ID" value="TDT44508.1"/>
    <property type="molecule type" value="Genomic_DNA"/>
</dbReference>
<sequence length="237" mass="25560">MRKLSMAVAVSTIALAAPGLAAADTFNYASFKSGVSQIRNNGFTVDAGTATQTGRVETQYHHGFNAALAVGRQYDIESSFNIRTDFELGYSKNKAKSHTLTVVDRSDPNVPTTVSESSLPNPRGDLTMITGFVSVYGEKDLEVIPNASFIFGAGGGGAQVSLEEYSGGGPVVMDDDDISYGFHLTTGWSYHLTDRTSLEATYRYMSIEEIELESVDGLSESQRIDSHHFMAGVRVGF</sequence>
<organism evidence="2 3">
    <name type="scientific">Halospina denitrificans</name>
    <dbReference type="NCBI Taxonomy" id="332522"/>
    <lineage>
        <taxon>Bacteria</taxon>
        <taxon>Pseudomonadati</taxon>
        <taxon>Pseudomonadota</taxon>
        <taxon>Gammaproteobacteria</taxon>
        <taxon>Halospina</taxon>
    </lineage>
</organism>
<keyword evidence="1" id="KW-0732">Signal</keyword>
<evidence type="ECO:0000313" key="2">
    <source>
        <dbReference type="EMBL" id="TDT44508.1"/>
    </source>
</evidence>
<feature type="chain" id="PRO_5020280025" evidence="1">
    <location>
        <begin position="23"/>
        <end position="237"/>
    </location>
</feature>
<dbReference type="Gene3D" id="2.40.160.20">
    <property type="match status" value="1"/>
</dbReference>
<reference evidence="2 3" key="1">
    <citation type="submission" date="2019-03" db="EMBL/GenBank/DDBJ databases">
        <title>Genomic Encyclopedia of Type Strains, Phase IV (KMG-IV): sequencing the most valuable type-strain genomes for metagenomic binning, comparative biology and taxonomic classification.</title>
        <authorList>
            <person name="Goeker M."/>
        </authorList>
    </citation>
    <scope>NUCLEOTIDE SEQUENCE [LARGE SCALE GENOMIC DNA]</scope>
    <source>
        <strain evidence="2 3">DSM 15505</strain>
    </source>
</reference>
<comment type="caution">
    <text evidence="2">The sequence shown here is derived from an EMBL/GenBank/DDBJ whole genome shotgun (WGS) entry which is preliminary data.</text>
</comment>
<protein>
    <submittedName>
        <fullName evidence="2">Opacity protein-like surface antigen</fullName>
    </submittedName>
</protein>
<evidence type="ECO:0000256" key="1">
    <source>
        <dbReference type="SAM" id="SignalP"/>
    </source>
</evidence>
<dbReference type="SUPFAM" id="SSF56925">
    <property type="entry name" value="OMPA-like"/>
    <property type="match status" value="1"/>
</dbReference>